<evidence type="ECO:0000259" key="4">
    <source>
        <dbReference type="PROSITE" id="PS50932"/>
    </source>
</evidence>
<dbReference type="AlphaFoldDB" id="A0A5C1QN97"/>
<protein>
    <submittedName>
        <fullName evidence="5">LacI family transcriptional regulator</fullName>
    </submittedName>
</protein>
<dbReference type="Gene3D" id="1.10.260.40">
    <property type="entry name" value="lambda repressor-like DNA-binding domains"/>
    <property type="match status" value="1"/>
</dbReference>
<sequence length="339" mass="37884">MKKKVGIVDVAAKAGLSCATVSRYINKTAFVSDKNSKLIQDAIDSLEYIPNTAARILANKRMMTLGLACSALSDPYFSSLIRGIEKRSRQLGYALLIHSIEEVEEVEEVKKKPNFVFGEHNTDGVIVFADSLNDEDLKRLTDSNFPVVLIFRSSPPFMDIPFINIENKEGAYRLVSHLIKAHQYKRIVFQRGPATHENGQWREAGYRKALRENGIYFDPELIEYGGFNHEMARKSIFRLLEKKVQFDAVFSGDDDAASGSISALLESGYKVPEDIAVVGFDDQIIASYVYPSLTTVGSHIEEVCFKAVDKLVDIINGKPVEIETFVPTELIIRNSCGCE</sequence>
<accession>A0A5C1QN97</accession>
<dbReference type="Pfam" id="PF13377">
    <property type="entry name" value="Peripla_BP_3"/>
    <property type="match status" value="1"/>
</dbReference>
<reference evidence="5 6" key="1">
    <citation type="submission" date="2019-02" db="EMBL/GenBank/DDBJ databases">
        <title>Complete Genome Sequence and Methylome Analysis of free living Spirochaetas.</title>
        <authorList>
            <person name="Fomenkov A."/>
            <person name="Dubinina G."/>
            <person name="Leshcheva N."/>
            <person name="Mikheeva N."/>
            <person name="Grabovich M."/>
            <person name="Vincze T."/>
            <person name="Roberts R.J."/>
        </authorList>
    </citation>
    <scope>NUCLEOTIDE SEQUENCE [LARGE SCALE GENOMIC DNA]</scope>
    <source>
        <strain evidence="5 6">K2</strain>
    </source>
</reference>
<gene>
    <name evidence="5" type="ORF">EXM22_08625</name>
</gene>
<dbReference type="SMART" id="SM00354">
    <property type="entry name" value="HTH_LACI"/>
    <property type="match status" value="1"/>
</dbReference>
<dbReference type="EMBL" id="CP036150">
    <property type="protein sequence ID" value="QEN08046.1"/>
    <property type="molecule type" value="Genomic_DNA"/>
</dbReference>
<dbReference type="PANTHER" id="PTHR30146">
    <property type="entry name" value="LACI-RELATED TRANSCRIPTIONAL REPRESSOR"/>
    <property type="match status" value="1"/>
</dbReference>
<evidence type="ECO:0000256" key="2">
    <source>
        <dbReference type="ARBA" id="ARBA00023125"/>
    </source>
</evidence>
<dbReference type="SUPFAM" id="SSF53822">
    <property type="entry name" value="Periplasmic binding protein-like I"/>
    <property type="match status" value="1"/>
</dbReference>
<dbReference type="InterPro" id="IPR010982">
    <property type="entry name" value="Lambda_DNA-bd_dom_sf"/>
</dbReference>
<dbReference type="OrthoDB" id="367059at2"/>
<dbReference type="PROSITE" id="PS50932">
    <property type="entry name" value="HTH_LACI_2"/>
    <property type="match status" value="1"/>
</dbReference>
<organism evidence="5 6">
    <name type="scientific">Oceanispirochaeta crateris</name>
    <dbReference type="NCBI Taxonomy" id="2518645"/>
    <lineage>
        <taxon>Bacteria</taxon>
        <taxon>Pseudomonadati</taxon>
        <taxon>Spirochaetota</taxon>
        <taxon>Spirochaetia</taxon>
        <taxon>Spirochaetales</taxon>
        <taxon>Spirochaetaceae</taxon>
        <taxon>Oceanispirochaeta</taxon>
    </lineage>
</organism>
<dbReference type="CDD" id="cd06267">
    <property type="entry name" value="PBP1_LacI_sugar_binding-like"/>
    <property type="match status" value="1"/>
</dbReference>
<dbReference type="RefSeq" id="WP_149486126.1">
    <property type="nucleotide sequence ID" value="NZ_CP036150.1"/>
</dbReference>
<dbReference type="InterPro" id="IPR000843">
    <property type="entry name" value="HTH_LacI"/>
</dbReference>
<dbReference type="Gene3D" id="3.40.50.2300">
    <property type="match status" value="2"/>
</dbReference>
<dbReference type="Proteomes" id="UP000324209">
    <property type="component" value="Chromosome"/>
</dbReference>
<dbReference type="GO" id="GO:0003700">
    <property type="term" value="F:DNA-binding transcription factor activity"/>
    <property type="evidence" value="ECO:0007669"/>
    <property type="project" value="TreeGrafter"/>
</dbReference>
<dbReference type="Pfam" id="PF00356">
    <property type="entry name" value="LacI"/>
    <property type="match status" value="1"/>
</dbReference>
<dbReference type="CDD" id="cd01392">
    <property type="entry name" value="HTH_LacI"/>
    <property type="match status" value="1"/>
</dbReference>
<keyword evidence="1" id="KW-0805">Transcription regulation</keyword>
<dbReference type="InterPro" id="IPR028082">
    <property type="entry name" value="Peripla_BP_I"/>
</dbReference>
<evidence type="ECO:0000256" key="1">
    <source>
        <dbReference type="ARBA" id="ARBA00023015"/>
    </source>
</evidence>
<dbReference type="PANTHER" id="PTHR30146:SF109">
    <property type="entry name" value="HTH-TYPE TRANSCRIPTIONAL REGULATOR GALS"/>
    <property type="match status" value="1"/>
</dbReference>
<keyword evidence="2" id="KW-0238">DNA-binding</keyword>
<keyword evidence="3" id="KW-0804">Transcription</keyword>
<dbReference type="KEGG" id="ock:EXM22_08625"/>
<evidence type="ECO:0000313" key="6">
    <source>
        <dbReference type="Proteomes" id="UP000324209"/>
    </source>
</evidence>
<keyword evidence="6" id="KW-1185">Reference proteome</keyword>
<proteinExistence type="predicted"/>
<dbReference type="InterPro" id="IPR046335">
    <property type="entry name" value="LacI/GalR-like_sensor"/>
</dbReference>
<evidence type="ECO:0000256" key="3">
    <source>
        <dbReference type="ARBA" id="ARBA00023163"/>
    </source>
</evidence>
<dbReference type="GO" id="GO:0000976">
    <property type="term" value="F:transcription cis-regulatory region binding"/>
    <property type="evidence" value="ECO:0007669"/>
    <property type="project" value="TreeGrafter"/>
</dbReference>
<evidence type="ECO:0000313" key="5">
    <source>
        <dbReference type="EMBL" id="QEN08046.1"/>
    </source>
</evidence>
<feature type="domain" description="HTH lacI-type" evidence="4">
    <location>
        <begin position="5"/>
        <end position="59"/>
    </location>
</feature>
<name>A0A5C1QN97_9SPIO</name>
<dbReference type="SUPFAM" id="SSF47413">
    <property type="entry name" value="lambda repressor-like DNA-binding domains"/>
    <property type="match status" value="1"/>
</dbReference>